<keyword evidence="2" id="KW-0813">Transport</keyword>
<reference evidence="9 10" key="2">
    <citation type="submission" date="2024-05" db="EMBL/GenBank/DDBJ databases">
        <authorList>
            <person name="Chen Y."/>
            <person name="Shah S."/>
            <person name="Dougan E. K."/>
            <person name="Thang M."/>
            <person name="Chan C."/>
        </authorList>
    </citation>
    <scope>NUCLEOTIDE SEQUENCE [LARGE SCALE GENOMIC DNA]</scope>
</reference>
<dbReference type="PROSITE" id="PS50850">
    <property type="entry name" value="MFS"/>
    <property type="match status" value="1"/>
</dbReference>
<dbReference type="EMBL" id="CAMXCT010000102">
    <property type="protein sequence ID" value="CAI3973829.1"/>
    <property type="molecule type" value="Genomic_DNA"/>
</dbReference>
<dbReference type="GO" id="GO:0005886">
    <property type="term" value="C:plasma membrane"/>
    <property type="evidence" value="ECO:0007669"/>
    <property type="project" value="UniProtKB-SubCell"/>
</dbReference>
<keyword evidence="5" id="KW-1133">Transmembrane helix</keyword>
<feature type="transmembrane region" description="Helical" evidence="5">
    <location>
        <begin position="314"/>
        <end position="334"/>
    </location>
</feature>
<accession>A0A9P1BI60</accession>
<feature type="transmembrane region" description="Helical" evidence="5">
    <location>
        <begin position="190"/>
        <end position="210"/>
    </location>
</feature>
<evidence type="ECO:0000256" key="4">
    <source>
        <dbReference type="ARBA" id="ARBA00022847"/>
    </source>
</evidence>
<dbReference type="EMBL" id="CAMXCT020000102">
    <property type="protein sequence ID" value="CAL1127204.1"/>
    <property type="molecule type" value="Genomic_DNA"/>
</dbReference>
<feature type="transmembrane region" description="Helical" evidence="5">
    <location>
        <begin position="246"/>
        <end position="274"/>
    </location>
</feature>
<evidence type="ECO:0000259" key="7">
    <source>
        <dbReference type="PROSITE" id="PS50850"/>
    </source>
</evidence>
<evidence type="ECO:0000256" key="1">
    <source>
        <dbReference type="ARBA" id="ARBA00004651"/>
    </source>
</evidence>
<dbReference type="AlphaFoldDB" id="A0A9P1BI60"/>
<comment type="subcellular location">
    <subcellularLocation>
        <location evidence="1">Cell membrane</location>
        <topology evidence="1">Multi-pass membrane protein</topology>
    </subcellularLocation>
</comment>
<feature type="transmembrane region" description="Helical" evidence="5">
    <location>
        <begin position="217"/>
        <end position="240"/>
    </location>
</feature>
<keyword evidence="6" id="KW-0732">Signal</keyword>
<evidence type="ECO:0000313" key="10">
    <source>
        <dbReference type="Proteomes" id="UP001152797"/>
    </source>
</evidence>
<feature type="chain" id="PRO_5043269483" evidence="6">
    <location>
        <begin position="36"/>
        <end position="350"/>
    </location>
</feature>
<feature type="transmembrane region" description="Helical" evidence="5">
    <location>
        <begin position="61"/>
        <end position="83"/>
    </location>
</feature>
<dbReference type="InterPro" id="IPR051084">
    <property type="entry name" value="H+-coupled_symporters"/>
</dbReference>
<evidence type="ECO:0000256" key="3">
    <source>
        <dbReference type="ARBA" id="ARBA00022475"/>
    </source>
</evidence>
<dbReference type="Proteomes" id="UP001152797">
    <property type="component" value="Unassembled WGS sequence"/>
</dbReference>
<protein>
    <submittedName>
        <fullName evidence="9">Major facilitator superfamily (MFS) profile domain-containing protein</fullName>
    </submittedName>
</protein>
<evidence type="ECO:0000256" key="5">
    <source>
        <dbReference type="SAM" id="Phobius"/>
    </source>
</evidence>
<feature type="domain" description="Major facilitator superfamily (MFS) profile" evidence="7">
    <location>
        <begin position="1"/>
        <end position="339"/>
    </location>
</feature>
<dbReference type="Gene3D" id="1.20.1250.20">
    <property type="entry name" value="MFS general substrate transporter like domains"/>
    <property type="match status" value="2"/>
</dbReference>
<keyword evidence="10" id="KW-1185">Reference proteome</keyword>
<comment type="caution">
    <text evidence="8">The sequence shown here is derived from an EMBL/GenBank/DDBJ whole genome shotgun (WGS) entry which is preliminary data.</text>
</comment>
<name>A0A9P1BI60_9DINO</name>
<dbReference type="Pfam" id="PF07690">
    <property type="entry name" value="MFS_1"/>
    <property type="match status" value="1"/>
</dbReference>
<dbReference type="PANTHER" id="PTHR43528:SF1">
    <property type="entry name" value="ALPHA-KETOGLUTARATE PERMEASE"/>
    <property type="match status" value="1"/>
</dbReference>
<proteinExistence type="predicted"/>
<dbReference type="PANTHER" id="PTHR43528">
    <property type="entry name" value="ALPHA-KETOGLUTARATE PERMEASE"/>
    <property type="match status" value="1"/>
</dbReference>
<evidence type="ECO:0000256" key="6">
    <source>
        <dbReference type="SAM" id="SignalP"/>
    </source>
</evidence>
<reference evidence="8" key="1">
    <citation type="submission" date="2022-10" db="EMBL/GenBank/DDBJ databases">
        <authorList>
            <person name="Chen Y."/>
            <person name="Dougan E. K."/>
            <person name="Chan C."/>
            <person name="Rhodes N."/>
            <person name="Thang M."/>
        </authorList>
    </citation>
    <scope>NUCLEOTIDE SEQUENCE</scope>
</reference>
<sequence length="350" mass="37596">MMVATVAQGCLPGKHLGGDFCLGLVVLIMCRVLQGLSAGGEIGAVVAYLMEASPVGSVGMAVSMIGVGGQISGVLASAMVALLHQGLGSELMLVWGWRVPFLISALPSALAIWGRMRIPETDVFLSEVREKMEKQNQQDAHEGLRELLTHYPVVLLIGIGGVCATATMWYAPPFWTLTAVLWQLDPSDTLWVGTSCQLVAIAVTPVAGWFTDRYGAAMTAFVGAIYATLVAFPGYLWLVLDPSLGTAYLAVGFFFGIAQGFTGANINLFCANLFPPRLWCQGMALSYNIGVSFLGGFAASISQALFQVEPLSPGIYWSFMGMVTLLALLLALFLRNRTAWSRNTCRYDRC</sequence>
<gene>
    <name evidence="8" type="ORF">C1SCF055_LOCUS2281</name>
</gene>
<evidence type="ECO:0000313" key="8">
    <source>
        <dbReference type="EMBL" id="CAI3973829.1"/>
    </source>
</evidence>
<evidence type="ECO:0000256" key="2">
    <source>
        <dbReference type="ARBA" id="ARBA00022448"/>
    </source>
</evidence>
<dbReference type="EMBL" id="CAMXCT030000102">
    <property type="protein sequence ID" value="CAL4761141.1"/>
    <property type="molecule type" value="Genomic_DNA"/>
</dbReference>
<dbReference type="InterPro" id="IPR020846">
    <property type="entry name" value="MFS_dom"/>
</dbReference>
<keyword evidence="3" id="KW-1003">Cell membrane</keyword>
<keyword evidence="5" id="KW-0472">Membrane</keyword>
<feature type="transmembrane region" description="Helical" evidence="5">
    <location>
        <begin position="95"/>
        <end position="113"/>
    </location>
</feature>
<keyword evidence="5" id="KW-0812">Transmembrane</keyword>
<evidence type="ECO:0000313" key="9">
    <source>
        <dbReference type="EMBL" id="CAL4761141.1"/>
    </source>
</evidence>
<dbReference type="GO" id="GO:0015293">
    <property type="term" value="F:symporter activity"/>
    <property type="evidence" value="ECO:0007669"/>
    <property type="project" value="UniProtKB-KW"/>
</dbReference>
<organism evidence="8">
    <name type="scientific">Cladocopium goreaui</name>
    <dbReference type="NCBI Taxonomy" id="2562237"/>
    <lineage>
        <taxon>Eukaryota</taxon>
        <taxon>Sar</taxon>
        <taxon>Alveolata</taxon>
        <taxon>Dinophyceae</taxon>
        <taxon>Suessiales</taxon>
        <taxon>Symbiodiniaceae</taxon>
        <taxon>Cladocopium</taxon>
    </lineage>
</organism>
<feature type="transmembrane region" description="Helical" evidence="5">
    <location>
        <begin position="151"/>
        <end position="170"/>
    </location>
</feature>
<dbReference type="InterPro" id="IPR036259">
    <property type="entry name" value="MFS_trans_sf"/>
</dbReference>
<keyword evidence="4" id="KW-0769">Symport</keyword>
<dbReference type="OrthoDB" id="423682at2759"/>
<feature type="signal peptide" evidence="6">
    <location>
        <begin position="1"/>
        <end position="35"/>
    </location>
</feature>
<feature type="transmembrane region" description="Helical" evidence="5">
    <location>
        <begin position="286"/>
        <end position="308"/>
    </location>
</feature>
<dbReference type="InterPro" id="IPR011701">
    <property type="entry name" value="MFS"/>
</dbReference>
<dbReference type="SUPFAM" id="SSF103473">
    <property type="entry name" value="MFS general substrate transporter"/>
    <property type="match status" value="1"/>
</dbReference>